<dbReference type="InterPro" id="IPR015943">
    <property type="entry name" value="WD40/YVTN_repeat-like_dom_sf"/>
</dbReference>
<keyword evidence="3" id="KW-0802">TPR repeat</keyword>
<dbReference type="SMART" id="SM00028">
    <property type="entry name" value="TPR"/>
    <property type="match status" value="4"/>
</dbReference>
<evidence type="ECO:0000256" key="1">
    <source>
        <dbReference type="ARBA" id="ARBA00022531"/>
    </source>
</evidence>
<sequence>MANRLSISILLGLLLGSFSHLYAQQQNERRLSIPTNESKSYSTLRGVIIGISDYKEINDLHFADKDAQAIFELLKQSAKTDTENLKLFTDEEATNKQQLLMEIYHMLNQSKSGDRFIFYFAGHGDVQNVLGKSRGFLLLNQVSTDTDYFVGDALHLKDLQELLGMATANGVEVVIITDACRSGKLISSEENTQATLQVLQQRWGNMIKIVSCEAHELSQESEKWGGGHGVFTHYLLKGISEQANDRNSDEKISLRELRRYLEDEVAMATHDAQNPRIVADNLNTPLLDGIALKKRTEDTKEATSSIPFEGVEIVNSRGIIPPPQKPQSRLSTIYFKALEDAAHEKRLIFDAQKHAESAQEHYLTLSEKDFGDISNTDEFVVAAHPQGNKVYTTGEDKVIRMWEESAQGLHLLKKAGVSSALITDMIVSEEQQRLYAVDYSGKLIVMDANTLEQEGAVSLGIGKVYSISLSADGNMLYIGSDEGVFTLPLQEETFNKNKLLSLGFTEGSISYVKVVGQTLLAVTEDQYLHFFDLSTNIHSNSILLPDKVSSLEVSVDQKYLFIGYENSLLEYCHLKRQQIFKGENLGIGKINAIKVGAFSRLLIVSGEEHKTVVFDWKKPAQKEYLITPQTISGSAFIQDYSKLVLVTYAWKDNPSKIIAHPMDYTFMLPKYANQIYEKYLSTNEPQAFKEEMKSQYFQLLNNYAQSVLTPLTSGTESYPALEEIKQAQQCLNTAKVLYRGVPFITQKVERDIMLLTIYETLVSNDLSKVIRSVSTAKTLIKIHPDAGYPHNLLNLLYNKINELEKAKKSAKTAMEKVPNWTEPIVNLGKTYLLEGDYVHAIEQFNAAIALKPEVAKSHLNLAMVYLKLGDTERAEENFLLAIEKDSLNPMIYAHYAGLALGLKRYKDTEHLLDKCRLLNANELVLNRLEAQLLIDKFCHLRRDPTYLRSAYDLLQENIKNNPKDYQDYKLVYDMVQQIADIPEARDFLISQTDMNDLQGAVLSLLNYNAYAAHEANPYDPTLLVSKTYARHLFSVYSGLDRPAPEMMVEELKNKHFNGKSTDYFVGWYYHQINEVEQAESYYQKALTINPELLPAYLGLWDLYQSNKPQQLEILYQQYKEGFMYAPVVAYRYALYTEDLEYMKKLRQEFPGYYPVQVYLENNYFIKTKQGHSYNEQWQMERKDFFTPEYIKVQREGKYGLLTLKGELILDTKYSSMDLIQGEVVTTTEEDSTPYVQPIGRKKVTLYSKDQSLPIKTSFMAVSVVNDSMVWASGNNGMIARTTDGGENWYANRMEEIHAFQFSDIIAFSEDQALVVSATNPARIYKTEDGGLSWKICYENTSGEVFLNGIIFWNEREGFVYGDPVDGQFLLLKTTDGGATWNQIQTAPKALAGDIGFAGTGNNITVQGETIWMVAGGTQGSIFHSEDQGATWSRYALPKVADNFHKVALYSIEYADDQNAIVTGIAKGQQPGTRQQYSFKTGDGGESWKEMKAGEVTDLYYQITTIKDKRMMIAAGMKGIDYSTDQGKTWTKLNQKYYYTFEIAPSGKYGWVLGKNGRIQKLIFSEKEEALLGN</sequence>
<feature type="repeat" description="TPR" evidence="3">
    <location>
        <begin position="855"/>
        <end position="888"/>
    </location>
</feature>
<evidence type="ECO:0000259" key="5">
    <source>
        <dbReference type="Pfam" id="PF14870"/>
    </source>
</evidence>
<dbReference type="Pfam" id="PF13181">
    <property type="entry name" value="TPR_8"/>
    <property type="match status" value="1"/>
</dbReference>
<evidence type="ECO:0000313" key="7">
    <source>
        <dbReference type="Proteomes" id="UP001500298"/>
    </source>
</evidence>
<dbReference type="Proteomes" id="UP001500298">
    <property type="component" value="Unassembled WGS sequence"/>
</dbReference>
<reference evidence="7" key="1">
    <citation type="journal article" date="2019" name="Int. J. Syst. Evol. Microbiol.">
        <title>The Global Catalogue of Microorganisms (GCM) 10K type strain sequencing project: providing services to taxonomists for standard genome sequencing and annotation.</title>
        <authorList>
            <consortium name="The Broad Institute Genomics Platform"/>
            <consortium name="The Broad Institute Genome Sequencing Center for Infectious Disease"/>
            <person name="Wu L."/>
            <person name="Ma J."/>
        </authorList>
    </citation>
    <scope>NUCLEOTIDE SEQUENCE [LARGE SCALE GENOMIC DNA]</scope>
    <source>
        <strain evidence="7">JCM 18326</strain>
    </source>
</reference>
<evidence type="ECO:0000313" key="6">
    <source>
        <dbReference type="EMBL" id="GAA4825170.1"/>
    </source>
</evidence>
<dbReference type="InterPro" id="IPR011600">
    <property type="entry name" value="Pept_C14_caspase"/>
</dbReference>
<feature type="repeat" description="TPR" evidence="3">
    <location>
        <begin position="821"/>
        <end position="854"/>
    </location>
</feature>
<evidence type="ECO:0000256" key="3">
    <source>
        <dbReference type="PROSITE-ProRule" id="PRU00339"/>
    </source>
</evidence>
<dbReference type="EMBL" id="BAABJX010000015">
    <property type="protein sequence ID" value="GAA4825170.1"/>
    <property type="molecule type" value="Genomic_DNA"/>
</dbReference>
<dbReference type="SUPFAM" id="SSF52129">
    <property type="entry name" value="Caspase-like"/>
    <property type="match status" value="1"/>
</dbReference>
<dbReference type="PROSITE" id="PS50005">
    <property type="entry name" value="TPR"/>
    <property type="match status" value="3"/>
</dbReference>
<dbReference type="SUPFAM" id="SSF110296">
    <property type="entry name" value="Oligoxyloglucan reducing end-specific cellobiohydrolase"/>
    <property type="match status" value="1"/>
</dbReference>
<dbReference type="InterPro" id="IPR036322">
    <property type="entry name" value="WD40_repeat_dom_sf"/>
</dbReference>
<dbReference type="Pfam" id="PF13414">
    <property type="entry name" value="TPR_11"/>
    <property type="match status" value="1"/>
</dbReference>
<organism evidence="6 7">
    <name type="scientific">Algivirga pacifica</name>
    <dbReference type="NCBI Taxonomy" id="1162670"/>
    <lineage>
        <taxon>Bacteria</taxon>
        <taxon>Pseudomonadati</taxon>
        <taxon>Bacteroidota</taxon>
        <taxon>Cytophagia</taxon>
        <taxon>Cytophagales</taxon>
        <taxon>Flammeovirgaceae</taxon>
        <taxon>Algivirga</taxon>
    </lineage>
</organism>
<dbReference type="InterPro" id="IPR019734">
    <property type="entry name" value="TPR_rpt"/>
</dbReference>
<dbReference type="SUPFAM" id="SSF48452">
    <property type="entry name" value="TPR-like"/>
    <property type="match status" value="1"/>
</dbReference>
<dbReference type="SUPFAM" id="SSF50978">
    <property type="entry name" value="WD40 repeat-like"/>
    <property type="match status" value="1"/>
</dbReference>
<dbReference type="RefSeq" id="WP_345369234.1">
    <property type="nucleotide sequence ID" value="NZ_BAABJX010000015.1"/>
</dbReference>
<dbReference type="Pfam" id="PF00656">
    <property type="entry name" value="Peptidase_C14"/>
    <property type="match status" value="1"/>
</dbReference>
<dbReference type="Gene3D" id="2.130.10.10">
    <property type="entry name" value="YVTN repeat-like/Quinoprotein amine dehydrogenase"/>
    <property type="match status" value="3"/>
</dbReference>
<dbReference type="CDD" id="cd15482">
    <property type="entry name" value="Sialidase_non-viral"/>
    <property type="match status" value="1"/>
</dbReference>
<evidence type="ECO:0000256" key="2">
    <source>
        <dbReference type="ARBA" id="ARBA00023276"/>
    </source>
</evidence>
<gene>
    <name evidence="6" type="ORF">GCM10023331_06990</name>
</gene>
<dbReference type="PANTHER" id="PTHR47199">
    <property type="entry name" value="PHOTOSYSTEM II STABILITY/ASSEMBLY FACTOR HCF136, CHLOROPLASTIC"/>
    <property type="match status" value="1"/>
</dbReference>
<evidence type="ECO:0008006" key="8">
    <source>
        <dbReference type="Google" id="ProtNLM"/>
    </source>
</evidence>
<dbReference type="InterPro" id="IPR011990">
    <property type="entry name" value="TPR-like_helical_dom_sf"/>
</dbReference>
<accession>A0ABP9D3A4</accession>
<dbReference type="Pfam" id="PF14870">
    <property type="entry name" value="PSII_BNR"/>
    <property type="match status" value="1"/>
</dbReference>
<feature type="domain" description="Peptidase C14 caspase" evidence="4">
    <location>
        <begin position="47"/>
        <end position="283"/>
    </location>
</feature>
<name>A0ABP9D3A4_9BACT</name>
<dbReference type="Gene3D" id="1.25.40.10">
    <property type="entry name" value="Tetratricopeptide repeat domain"/>
    <property type="match status" value="2"/>
</dbReference>
<dbReference type="InterPro" id="IPR028203">
    <property type="entry name" value="PSII_CF48-like_dom"/>
</dbReference>
<dbReference type="InterPro" id="IPR029030">
    <property type="entry name" value="Caspase-like_dom_sf"/>
</dbReference>
<keyword evidence="7" id="KW-1185">Reference proteome</keyword>
<dbReference type="PANTHER" id="PTHR47199:SF2">
    <property type="entry name" value="PHOTOSYSTEM II STABILITY_ASSEMBLY FACTOR HCF136, CHLOROPLASTIC"/>
    <property type="match status" value="1"/>
</dbReference>
<proteinExistence type="predicted"/>
<comment type="caution">
    <text evidence="6">The sequence shown here is derived from an EMBL/GenBank/DDBJ whole genome shotgun (WGS) entry which is preliminary data.</text>
</comment>
<dbReference type="Gene3D" id="3.40.50.1460">
    <property type="match status" value="1"/>
</dbReference>
<protein>
    <recommendedName>
        <fullName evidence="8">Tetratricopeptide repeat-containing protein</fullName>
    </recommendedName>
</protein>
<evidence type="ECO:0000259" key="4">
    <source>
        <dbReference type="Pfam" id="PF00656"/>
    </source>
</evidence>
<keyword evidence="2" id="KW-0604">Photosystem II</keyword>
<feature type="repeat" description="TPR" evidence="3">
    <location>
        <begin position="1059"/>
        <end position="1092"/>
    </location>
</feature>
<feature type="domain" description="Photosynthesis system II assembly factor Ycf48/Hcf136-like" evidence="5">
    <location>
        <begin position="1322"/>
        <end position="1431"/>
    </location>
</feature>
<keyword evidence="1" id="KW-0602">Photosynthesis</keyword>